<dbReference type="InterPro" id="IPR009056">
    <property type="entry name" value="Cyt_c-like_dom"/>
</dbReference>
<evidence type="ECO:0000256" key="1">
    <source>
        <dbReference type="ARBA" id="ARBA00022617"/>
    </source>
</evidence>
<proteinExistence type="predicted"/>
<name>A0A382Q253_9ZZZZ</name>
<sequence length="291" mass="32056">MNLHLLLTRIVPVVTWAAVCVALAGKASAAEIPSGKSGFESHIKPFFKTYCVKCHGPKKSKGKITLHSLDGDLTAGQELVRWELILDALEHQDMPPEEEENQPSAADRAAIVKWIESGLRDYVKKASKVAVATTTRRLTNFEYQNTMRDLLGFELELAKNLPVDPEKPYHFNNTAEFMMVGPDQLVRYKEAARKAMASAIVDPGKPEVHRASAKWQHGKPDKNGLSQAEIGVYQGPGVGRKTVGLKSWPKTGEFRIRVKASGNFPPGFKEVPLRLVMGTSLRHDSGSGGFQ</sequence>
<dbReference type="Pfam" id="PF07626">
    <property type="entry name" value="PSD3"/>
    <property type="match status" value="1"/>
</dbReference>
<keyword evidence="3" id="KW-0408">Iron</keyword>
<dbReference type="GO" id="GO:0020037">
    <property type="term" value="F:heme binding"/>
    <property type="evidence" value="ECO:0007669"/>
    <property type="project" value="InterPro"/>
</dbReference>
<protein>
    <recommendedName>
        <fullName evidence="4">Cytochrome c domain-containing protein</fullName>
    </recommendedName>
</protein>
<dbReference type="Pfam" id="PF07635">
    <property type="entry name" value="PSCyt1"/>
    <property type="match status" value="1"/>
</dbReference>
<dbReference type="GO" id="GO:0046872">
    <property type="term" value="F:metal ion binding"/>
    <property type="evidence" value="ECO:0007669"/>
    <property type="project" value="UniProtKB-KW"/>
</dbReference>
<dbReference type="AlphaFoldDB" id="A0A382Q253"/>
<dbReference type="InterPro" id="IPR013036">
    <property type="entry name" value="DUF1587"/>
</dbReference>
<accession>A0A382Q253</accession>
<keyword evidence="2" id="KW-0479">Metal-binding</keyword>
<dbReference type="EMBL" id="UINC01111155">
    <property type="protein sequence ID" value="SVC79157.1"/>
    <property type="molecule type" value="Genomic_DNA"/>
</dbReference>
<keyword evidence="1" id="KW-0349">Heme</keyword>
<evidence type="ECO:0000256" key="2">
    <source>
        <dbReference type="ARBA" id="ARBA00022723"/>
    </source>
</evidence>
<evidence type="ECO:0000256" key="3">
    <source>
        <dbReference type="ARBA" id="ARBA00023004"/>
    </source>
</evidence>
<dbReference type="GO" id="GO:0009055">
    <property type="term" value="F:electron transfer activity"/>
    <property type="evidence" value="ECO:0007669"/>
    <property type="project" value="InterPro"/>
</dbReference>
<organism evidence="5">
    <name type="scientific">marine metagenome</name>
    <dbReference type="NCBI Taxonomy" id="408172"/>
    <lineage>
        <taxon>unclassified sequences</taxon>
        <taxon>metagenomes</taxon>
        <taxon>ecological metagenomes</taxon>
    </lineage>
</organism>
<evidence type="ECO:0000259" key="4">
    <source>
        <dbReference type="PROSITE" id="PS51007"/>
    </source>
</evidence>
<feature type="domain" description="Cytochrome c" evidence="4">
    <location>
        <begin position="30"/>
        <end position="119"/>
    </location>
</feature>
<dbReference type="InterPro" id="IPR011429">
    <property type="entry name" value="Cyt_c_Planctomycete-type"/>
</dbReference>
<dbReference type="Gene3D" id="1.10.760.10">
    <property type="entry name" value="Cytochrome c-like domain"/>
    <property type="match status" value="1"/>
</dbReference>
<evidence type="ECO:0000313" key="5">
    <source>
        <dbReference type="EMBL" id="SVC79157.1"/>
    </source>
</evidence>
<dbReference type="PROSITE" id="PS51007">
    <property type="entry name" value="CYTC"/>
    <property type="match status" value="1"/>
</dbReference>
<feature type="non-terminal residue" evidence="5">
    <location>
        <position position="291"/>
    </location>
</feature>
<reference evidence="5" key="1">
    <citation type="submission" date="2018-05" db="EMBL/GenBank/DDBJ databases">
        <authorList>
            <person name="Lanie J.A."/>
            <person name="Ng W.-L."/>
            <person name="Kazmierczak K.M."/>
            <person name="Andrzejewski T.M."/>
            <person name="Davidsen T.M."/>
            <person name="Wayne K.J."/>
            <person name="Tettelin H."/>
            <person name="Glass J.I."/>
            <person name="Rusch D."/>
            <person name="Podicherti R."/>
            <person name="Tsui H.-C.T."/>
            <person name="Winkler M.E."/>
        </authorList>
    </citation>
    <scope>NUCLEOTIDE SEQUENCE</scope>
</reference>
<gene>
    <name evidence="5" type="ORF">METZ01_LOCUS332011</name>
</gene>
<dbReference type="InterPro" id="IPR036909">
    <property type="entry name" value="Cyt_c-like_dom_sf"/>
</dbReference>
<dbReference type="SUPFAM" id="SSF46626">
    <property type="entry name" value="Cytochrome c"/>
    <property type="match status" value="1"/>
</dbReference>